<sequence length="248" mass="29514">MKNLIFVSKYIGLECLKFHLEKYINDYNYIVVSDPEKEQIINYLKINNIQYIDIDNFSINNLMNEKFDWLLNLWGGYIFKHDILERVHNSLNIHPSFLPFGRGRDPVVWAIRNRSPAGVTLHEINNQVDGGDIWYQEEVPYTLPITGNNLYQKVINSCITIFKIHWPKIRDKKYIKRQQDTHNLPTFKRKDLFSDQIINFKNLNSEQIDIILKILAHDFDKNYSALLIIDKEKFKIRFHLEKVDTEGI</sequence>
<dbReference type="SUPFAM" id="SSF53328">
    <property type="entry name" value="Formyltransferase"/>
    <property type="match status" value="1"/>
</dbReference>
<accession>A0A833N385</accession>
<dbReference type="GO" id="GO:0005829">
    <property type="term" value="C:cytosol"/>
    <property type="evidence" value="ECO:0007669"/>
    <property type="project" value="TreeGrafter"/>
</dbReference>
<dbReference type="EMBL" id="WFLN01000010">
    <property type="protein sequence ID" value="KAB8028014.1"/>
    <property type="molecule type" value="Genomic_DNA"/>
</dbReference>
<dbReference type="PANTHER" id="PTHR11138:SF5">
    <property type="entry name" value="METHIONYL-TRNA FORMYLTRANSFERASE, MITOCHONDRIAL"/>
    <property type="match status" value="1"/>
</dbReference>
<keyword evidence="3" id="KW-1185">Reference proteome</keyword>
<dbReference type="Pfam" id="PF00551">
    <property type="entry name" value="Formyl_trans_N"/>
    <property type="match status" value="1"/>
</dbReference>
<dbReference type="InterPro" id="IPR036477">
    <property type="entry name" value="Formyl_transf_N_sf"/>
</dbReference>
<feature type="domain" description="Formyl transferase N-terminal" evidence="1">
    <location>
        <begin position="82"/>
        <end position="154"/>
    </location>
</feature>
<dbReference type="PANTHER" id="PTHR11138">
    <property type="entry name" value="METHIONYL-TRNA FORMYLTRANSFERASE"/>
    <property type="match status" value="1"/>
</dbReference>
<evidence type="ECO:0000259" key="1">
    <source>
        <dbReference type="Pfam" id="PF00551"/>
    </source>
</evidence>
<dbReference type="GO" id="GO:0004479">
    <property type="term" value="F:methionyl-tRNA formyltransferase activity"/>
    <property type="evidence" value="ECO:0007669"/>
    <property type="project" value="TreeGrafter"/>
</dbReference>
<evidence type="ECO:0000313" key="3">
    <source>
        <dbReference type="Proteomes" id="UP000442694"/>
    </source>
</evidence>
<comment type="caution">
    <text evidence="2">The sequence shown here is derived from an EMBL/GenBank/DDBJ whole genome shotgun (WGS) entry which is preliminary data.</text>
</comment>
<proteinExistence type="predicted"/>
<dbReference type="RefSeq" id="WP_152213836.1">
    <property type="nucleotide sequence ID" value="NZ_WFLN01000010.1"/>
</dbReference>
<organism evidence="2 3">
    <name type="scientific">Fluviispira multicolorata</name>
    <dbReference type="NCBI Taxonomy" id="2654512"/>
    <lineage>
        <taxon>Bacteria</taxon>
        <taxon>Pseudomonadati</taxon>
        <taxon>Bdellovibrionota</taxon>
        <taxon>Oligoflexia</taxon>
        <taxon>Silvanigrellales</taxon>
        <taxon>Silvanigrellaceae</taxon>
        <taxon>Fluviispira</taxon>
    </lineage>
</organism>
<name>A0A833N385_9BACT</name>
<dbReference type="InterPro" id="IPR002376">
    <property type="entry name" value="Formyl_transf_N"/>
</dbReference>
<protein>
    <recommendedName>
        <fullName evidence="1">Formyl transferase N-terminal domain-containing protein</fullName>
    </recommendedName>
</protein>
<gene>
    <name evidence="2" type="ORF">GCL57_13245</name>
</gene>
<dbReference type="Gene3D" id="3.40.50.12230">
    <property type="match status" value="1"/>
</dbReference>
<reference evidence="2 3" key="1">
    <citation type="submission" date="2019-10" db="EMBL/GenBank/DDBJ databases">
        <title>New genus of Silvanigrellaceae.</title>
        <authorList>
            <person name="Pitt A."/>
            <person name="Hahn M.W."/>
        </authorList>
    </citation>
    <scope>NUCLEOTIDE SEQUENCE [LARGE SCALE GENOMIC DNA]</scope>
    <source>
        <strain evidence="2 3">33A1-SZDP</strain>
    </source>
</reference>
<dbReference type="AlphaFoldDB" id="A0A833N385"/>
<evidence type="ECO:0000313" key="2">
    <source>
        <dbReference type="EMBL" id="KAB8028014.1"/>
    </source>
</evidence>
<dbReference type="Proteomes" id="UP000442694">
    <property type="component" value="Unassembled WGS sequence"/>
</dbReference>